<feature type="non-terminal residue" evidence="8">
    <location>
        <position position="1"/>
    </location>
</feature>
<comment type="similarity">
    <text evidence="2">Belongs to the mitoguardin family.</text>
</comment>
<dbReference type="GO" id="GO:0008053">
    <property type="term" value="P:mitochondrial fusion"/>
    <property type="evidence" value="ECO:0007669"/>
    <property type="project" value="InterPro"/>
</dbReference>
<evidence type="ECO:0000256" key="3">
    <source>
        <dbReference type="ARBA" id="ARBA00022692"/>
    </source>
</evidence>
<dbReference type="EMBL" id="BPLR01009650">
    <property type="protein sequence ID" value="GIY33513.1"/>
    <property type="molecule type" value="Genomic_DNA"/>
</dbReference>
<name>A0AAV4SPF2_CAEEX</name>
<evidence type="ECO:0000313" key="9">
    <source>
        <dbReference type="Proteomes" id="UP001054945"/>
    </source>
</evidence>
<keyword evidence="6" id="KW-0496">Mitochondrion</keyword>
<dbReference type="InterPro" id="IPR019392">
    <property type="entry name" value="Miga"/>
</dbReference>
<protein>
    <submittedName>
        <fullName evidence="8">Uncharacterized protein</fullName>
    </submittedName>
</protein>
<comment type="caution">
    <text evidence="8">The sequence shown here is derived from an EMBL/GenBank/DDBJ whole genome shotgun (WGS) entry which is preliminary data.</text>
</comment>
<dbReference type="PANTHER" id="PTHR21508">
    <property type="entry name" value="MITOGUARDIN"/>
    <property type="match status" value="1"/>
</dbReference>
<evidence type="ECO:0000256" key="6">
    <source>
        <dbReference type="ARBA" id="ARBA00023128"/>
    </source>
</evidence>
<proteinExistence type="inferred from homology"/>
<dbReference type="AlphaFoldDB" id="A0AAV4SPF2"/>
<sequence length="203" mass="22978">VKCLTFYDIVLDFIVLDAFEDLENPPSSVIAVVQNRWLTDGFKETVREYFDLKFGKHYLQLFGSFQGKETAVTMKSIISLISYHPFYSEIPKCFLPPRFGNKTSHLFSLSGFLSATKIKIQKAKLPVTPQDAGFQIVSPNTHSSYLQGEERSQIETVSTRLELIRFFTGDNTSSQFALVVNLARQSSLRANYSIRGGTLVWNS</sequence>
<gene>
    <name evidence="8" type="ORF">CEXT_241751</name>
</gene>
<evidence type="ECO:0000256" key="5">
    <source>
        <dbReference type="ARBA" id="ARBA00022989"/>
    </source>
</evidence>
<evidence type="ECO:0000256" key="7">
    <source>
        <dbReference type="ARBA" id="ARBA00023136"/>
    </source>
</evidence>
<dbReference type="Pfam" id="PF10265">
    <property type="entry name" value="Miga"/>
    <property type="match status" value="1"/>
</dbReference>
<keyword evidence="9" id="KW-1185">Reference proteome</keyword>
<dbReference type="GO" id="GO:0005741">
    <property type="term" value="C:mitochondrial outer membrane"/>
    <property type="evidence" value="ECO:0007669"/>
    <property type="project" value="UniProtKB-SubCell"/>
</dbReference>
<dbReference type="Proteomes" id="UP001054945">
    <property type="component" value="Unassembled WGS sequence"/>
</dbReference>
<evidence type="ECO:0000256" key="2">
    <source>
        <dbReference type="ARBA" id="ARBA00008969"/>
    </source>
</evidence>
<evidence type="ECO:0000256" key="4">
    <source>
        <dbReference type="ARBA" id="ARBA00022787"/>
    </source>
</evidence>
<comment type="subcellular location">
    <subcellularLocation>
        <location evidence="1">Mitochondrion outer membrane</location>
    </subcellularLocation>
</comment>
<organism evidence="8 9">
    <name type="scientific">Caerostris extrusa</name>
    <name type="common">Bark spider</name>
    <name type="synonym">Caerostris bankana</name>
    <dbReference type="NCBI Taxonomy" id="172846"/>
    <lineage>
        <taxon>Eukaryota</taxon>
        <taxon>Metazoa</taxon>
        <taxon>Ecdysozoa</taxon>
        <taxon>Arthropoda</taxon>
        <taxon>Chelicerata</taxon>
        <taxon>Arachnida</taxon>
        <taxon>Araneae</taxon>
        <taxon>Araneomorphae</taxon>
        <taxon>Entelegynae</taxon>
        <taxon>Araneoidea</taxon>
        <taxon>Araneidae</taxon>
        <taxon>Caerostris</taxon>
    </lineage>
</organism>
<reference evidence="8 9" key="1">
    <citation type="submission" date="2021-06" db="EMBL/GenBank/DDBJ databases">
        <title>Caerostris extrusa draft genome.</title>
        <authorList>
            <person name="Kono N."/>
            <person name="Arakawa K."/>
        </authorList>
    </citation>
    <scope>NUCLEOTIDE SEQUENCE [LARGE SCALE GENOMIC DNA]</scope>
</reference>
<dbReference type="PANTHER" id="PTHR21508:SF5">
    <property type="entry name" value="MITOGUARDIN"/>
    <property type="match status" value="1"/>
</dbReference>
<accession>A0AAV4SPF2</accession>
<keyword evidence="4" id="KW-1000">Mitochondrion outer membrane</keyword>
<keyword evidence="7" id="KW-0472">Membrane</keyword>
<keyword evidence="5" id="KW-1133">Transmembrane helix</keyword>
<evidence type="ECO:0000256" key="1">
    <source>
        <dbReference type="ARBA" id="ARBA00004294"/>
    </source>
</evidence>
<keyword evidence="3" id="KW-0812">Transmembrane</keyword>
<evidence type="ECO:0000313" key="8">
    <source>
        <dbReference type="EMBL" id="GIY33513.1"/>
    </source>
</evidence>